<reference evidence="4 5" key="1">
    <citation type="journal article" date="2011" name="PLoS Pathog.">
        <title>Endophytic Life Strategies Decoded by Genome and Transcriptome Analyses of the Mutualistic Root Symbiont Piriformospora indica.</title>
        <authorList>
            <person name="Zuccaro A."/>
            <person name="Lahrmann U."/>
            <person name="Guldener U."/>
            <person name="Langen G."/>
            <person name="Pfiffi S."/>
            <person name="Biedenkopf D."/>
            <person name="Wong P."/>
            <person name="Samans B."/>
            <person name="Grimm C."/>
            <person name="Basiewicz M."/>
            <person name="Murat C."/>
            <person name="Martin F."/>
            <person name="Kogel K.H."/>
        </authorList>
    </citation>
    <scope>NUCLEOTIDE SEQUENCE [LARGE SCALE GENOMIC DNA]</scope>
    <source>
        <strain evidence="4 5">DSM 11827</strain>
    </source>
</reference>
<evidence type="ECO:0000313" key="5">
    <source>
        <dbReference type="Proteomes" id="UP000007148"/>
    </source>
</evidence>
<keyword evidence="5" id="KW-1185">Reference proteome</keyword>
<evidence type="ECO:0000256" key="2">
    <source>
        <dbReference type="SAM" id="Phobius"/>
    </source>
</evidence>
<feature type="region of interest" description="Disordered" evidence="1">
    <location>
        <begin position="37"/>
        <end position="98"/>
    </location>
</feature>
<dbReference type="eggNOG" id="ENOG502SNQJ">
    <property type="taxonomic scope" value="Eukaryota"/>
</dbReference>
<comment type="caution">
    <text evidence="4">The sequence shown here is derived from an EMBL/GenBank/DDBJ whole genome shotgun (WGS) entry which is preliminary data.</text>
</comment>
<evidence type="ECO:0000313" key="4">
    <source>
        <dbReference type="EMBL" id="CCA76276.1"/>
    </source>
</evidence>
<dbReference type="OrthoDB" id="3247591at2759"/>
<feature type="transmembrane region" description="Helical" evidence="2">
    <location>
        <begin position="277"/>
        <end position="301"/>
    </location>
</feature>
<organism evidence="4 5">
    <name type="scientific">Serendipita indica (strain DSM 11827)</name>
    <name type="common">Root endophyte fungus</name>
    <name type="synonym">Piriformospora indica</name>
    <dbReference type="NCBI Taxonomy" id="1109443"/>
    <lineage>
        <taxon>Eukaryota</taxon>
        <taxon>Fungi</taxon>
        <taxon>Dikarya</taxon>
        <taxon>Basidiomycota</taxon>
        <taxon>Agaricomycotina</taxon>
        <taxon>Agaricomycetes</taxon>
        <taxon>Sebacinales</taxon>
        <taxon>Serendipitaceae</taxon>
        <taxon>Serendipita</taxon>
    </lineage>
</organism>
<feature type="domain" description="DUF6535" evidence="3">
    <location>
        <begin position="98"/>
        <end position="270"/>
    </location>
</feature>
<feature type="transmembrane region" description="Helical" evidence="2">
    <location>
        <begin position="122"/>
        <end position="140"/>
    </location>
</feature>
<evidence type="ECO:0000259" key="3">
    <source>
        <dbReference type="Pfam" id="PF20153"/>
    </source>
</evidence>
<dbReference type="EMBL" id="CAFZ01000676">
    <property type="protein sequence ID" value="CCA76276.1"/>
    <property type="molecule type" value="Genomic_DNA"/>
</dbReference>
<accession>G4TY83</accession>
<dbReference type="HOGENOM" id="CLU_416256_0_0_1"/>
<proteinExistence type="predicted"/>
<dbReference type="AlphaFoldDB" id="G4TY83"/>
<keyword evidence="2" id="KW-0472">Membrane</keyword>
<feature type="transmembrane region" description="Helical" evidence="2">
    <location>
        <begin position="241"/>
        <end position="271"/>
    </location>
</feature>
<protein>
    <recommendedName>
        <fullName evidence="3">DUF6535 domain-containing protein</fullName>
    </recommendedName>
</protein>
<feature type="region of interest" description="Disordered" evidence="1">
    <location>
        <begin position="1"/>
        <end position="22"/>
    </location>
</feature>
<dbReference type="InterPro" id="IPR045338">
    <property type="entry name" value="DUF6535"/>
</dbReference>
<gene>
    <name evidence="4" type="ORF">PIIN_10271</name>
</gene>
<dbReference type="Pfam" id="PF20153">
    <property type="entry name" value="DUF6535"/>
    <property type="match status" value="1"/>
</dbReference>
<feature type="compositionally biased region" description="Polar residues" evidence="1">
    <location>
        <begin position="1"/>
        <end position="10"/>
    </location>
</feature>
<dbReference type="InParanoid" id="G4TY83"/>
<evidence type="ECO:0000256" key="1">
    <source>
        <dbReference type="SAM" id="MobiDB-lite"/>
    </source>
</evidence>
<feature type="transmembrane region" description="Helical" evidence="2">
    <location>
        <begin position="181"/>
        <end position="207"/>
    </location>
</feature>
<sequence length="619" mass="68743">MLGLSQTSRAPQRPWTPPTLMNMTGIVSSGQYLHPSGRPYVSLSPNSGQSPAFGHKSTNSRRPDPSVPTAVDIKPQAPETTESNNENKSEDASQKTSWHVYNEKADRDDAEFIESINGSMDVLLIFAGLFSATATAFLGLTRPLLQEDEVSKTNDLLLALFYKMENSSYALPESKPFVVPVGAWAINCLVFASIAGSLVAAFFAILVKQWAASLTSGLASIPTPQLRARTRHFRAEGVRRFYFAHVASFLPVIVHISLVLFGIGIVEFLFYTKETPIAIVVTTWLVVGAGAYLFLSLLPLFSMAAPFRSPMTTILMFLHTLLRRFIKACSGRPQAKMSPKKQALNELIGKQDAVSKLIHLSWKLDMDVLVSLMAMADKHTERWVLEQILMDMQALTKIQEESPQLLWHPAVLRTFSYLVSTSIDESGSRVTLAQGREHRARTLCRFIIWLGSVAGEKTSVQDLGRILQEQTIGNDNTGLPTALYMYGTLHNRLDDVVLGEMALNELGHIGQTTKQQCTKCVDFVVNGASTNPESEMHNYLIDIDPEEYSNDTKEARLKREHIIRYIASQTRCLATFAPLQEPSTLAVSRLEELILNIRTWRSDLCKPLARVGAGFEDPV</sequence>
<keyword evidence="2" id="KW-0812">Transmembrane</keyword>
<keyword evidence="2" id="KW-1133">Transmembrane helix</keyword>
<name>G4TY83_SERID</name>
<dbReference type="Proteomes" id="UP000007148">
    <property type="component" value="Unassembled WGS sequence"/>
</dbReference>